<evidence type="ECO:0000256" key="1">
    <source>
        <dbReference type="ARBA" id="ARBA00004141"/>
    </source>
</evidence>
<accession>A0A8K1CS79</accession>
<dbReference type="InterPro" id="IPR003663">
    <property type="entry name" value="Sugar/inositol_transpt"/>
</dbReference>
<comment type="catalytic activity">
    <reaction evidence="8">
        <text>D-galactose(in) = D-galactose(out)</text>
        <dbReference type="Rhea" id="RHEA:34915"/>
        <dbReference type="ChEBI" id="CHEBI:4139"/>
    </reaction>
    <physiologicalReaction direction="right-to-left" evidence="8">
        <dbReference type="Rhea" id="RHEA:34917"/>
    </physiologicalReaction>
</comment>
<evidence type="ECO:0000256" key="4">
    <source>
        <dbReference type="ARBA" id="ARBA00022448"/>
    </source>
</evidence>
<dbReference type="PRINTS" id="PR00171">
    <property type="entry name" value="SUGRTRNSPORT"/>
</dbReference>
<feature type="transmembrane region" description="Helical" evidence="17">
    <location>
        <begin position="184"/>
        <end position="207"/>
    </location>
</feature>
<dbReference type="InterPro" id="IPR036259">
    <property type="entry name" value="MFS_trans_sf"/>
</dbReference>
<keyword evidence="5 17" id="KW-0812">Transmembrane</keyword>
<dbReference type="PROSITE" id="PS00216">
    <property type="entry name" value="SUGAR_TRANSPORT_1"/>
    <property type="match status" value="2"/>
</dbReference>
<dbReference type="GO" id="GO:0016020">
    <property type="term" value="C:membrane"/>
    <property type="evidence" value="ECO:0007669"/>
    <property type="project" value="UniProtKB-SubCell"/>
</dbReference>
<keyword evidence="6 17" id="KW-1133">Transmembrane helix</keyword>
<sequence length="561" mass="61355">MQRETKTSAAEGGGKAYEPLDARTPKDLLRLRDTTLQGDSLEGEDNDDAFVISVGRASMHRRLRGLSDDALEMGDTDDSLSASTVSTSRVEQQRLRTEFDVEEEDEPDGCMPWMQVAVLALSAISGFLFGYDLCVMVVALPLIHEAMDLSTTAAQSVVSVLMVGAFFGSLAGGVLADRIGRKPAIIWTGMFFLAGSFCMTFAPSFSVLLGGRFLAGLAVGSSAPCVSAYVAEIARPEHRGALVTINEVMVCIGCLVSVCVSVSLKESSNGWRKMLGLTLLPPIVQLIGMPLMPESPRWLIAQKDRAQDAKAVLQRLFPHNDADTEIKMQMANQVLNKGFWDVVHEIRSDRTTRRRVVLSILIALAHTLTGANAMLYYSSYILDSLNPSVAFTANLSKEYGVAVAKVAGVCTAVAVVDRIGRRPLILFGSLVMVLCQFVFAACFWRLETAPMGNFEALGIWNLYVYIYAWNLSWAPLMWVICSEILPDDVRSIGMGLTFAVYWLGSSLVNQTLLSMFDSLGMTGTFSIYAALTSLALVFLFWKVPETRGLSFEQITKLFQAK</sequence>
<comment type="catalytic activity">
    <reaction evidence="11">
        <text>D-mannose(out) = D-mannose(in)</text>
        <dbReference type="Rhea" id="RHEA:78391"/>
        <dbReference type="ChEBI" id="CHEBI:4208"/>
    </reaction>
    <physiologicalReaction direction="left-to-right" evidence="11">
        <dbReference type="Rhea" id="RHEA:78392"/>
    </physiologicalReaction>
</comment>
<evidence type="ECO:0000256" key="9">
    <source>
        <dbReference type="ARBA" id="ARBA00044648"/>
    </source>
</evidence>
<dbReference type="NCBIfam" id="TIGR00879">
    <property type="entry name" value="SP"/>
    <property type="match status" value="1"/>
</dbReference>
<evidence type="ECO:0000256" key="10">
    <source>
        <dbReference type="ARBA" id="ARBA00044656"/>
    </source>
</evidence>
<dbReference type="Gene3D" id="1.20.1250.20">
    <property type="entry name" value="MFS general substrate transporter like domains"/>
    <property type="match status" value="1"/>
</dbReference>
<dbReference type="AlphaFoldDB" id="A0A8K1CS79"/>
<name>A0A8K1CS79_PYTOL</name>
<feature type="transmembrane region" description="Helical" evidence="17">
    <location>
        <begin position="399"/>
        <end position="417"/>
    </location>
</feature>
<protein>
    <recommendedName>
        <fullName evidence="14">Hexose transporter 1</fullName>
    </recommendedName>
</protein>
<evidence type="ECO:0000256" key="5">
    <source>
        <dbReference type="ARBA" id="ARBA00022692"/>
    </source>
</evidence>
<comment type="catalytic activity">
    <reaction evidence="12">
        <text>D-glucosamine(out) = D-glucosamine(in)</text>
        <dbReference type="Rhea" id="RHEA:78423"/>
        <dbReference type="ChEBI" id="CHEBI:58723"/>
    </reaction>
    <physiologicalReaction direction="left-to-right" evidence="12">
        <dbReference type="Rhea" id="RHEA:78424"/>
    </physiologicalReaction>
</comment>
<evidence type="ECO:0000256" key="13">
    <source>
        <dbReference type="ARBA" id="ARBA00044710"/>
    </source>
</evidence>
<dbReference type="SUPFAM" id="SSF103473">
    <property type="entry name" value="MFS general substrate transporter"/>
    <property type="match status" value="1"/>
</dbReference>
<dbReference type="Proteomes" id="UP000794436">
    <property type="component" value="Unassembled WGS sequence"/>
</dbReference>
<dbReference type="OrthoDB" id="6339427at2759"/>
<reference evidence="19" key="1">
    <citation type="submission" date="2019-03" db="EMBL/GenBank/DDBJ databases">
        <title>Long read genome sequence of the mycoparasitic Pythium oligandrum ATCC 38472 isolated from sugarbeet rhizosphere.</title>
        <authorList>
            <person name="Gaulin E."/>
        </authorList>
    </citation>
    <scope>NUCLEOTIDE SEQUENCE</scope>
    <source>
        <strain evidence="19">ATCC 38472_TT</strain>
    </source>
</reference>
<evidence type="ECO:0000256" key="3">
    <source>
        <dbReference type="ARBA" id="ARBA00011738"/>
    </source>
</evidence>
<dbReference type="PROSITE" id="PS00217">
    <property type="entry name" value="SUGAR_TRANSPORT_2"/>
    <property type="match status" value="1"/>
</dbReference>
<gene>
    <name evidence="19" type="ORF">Poli38472_006072</name>
</gene>
<evidence type="ECO:0000256" key="8">
    <source>
        <dbReference type="ARBA" id="ARBA00044637"/>
    </source>
</evidence>
<dbReference type="InterPro" id="IPR005828">
    <property type="entry name" value="MFS_sugar_transport-like"/>
</dbReference>
<evidence type="ECO:0000256" key="6">
    <source>
        <dbReference type="ARBA" id="ARBA00022989"/>
    </source>
</evidence>
<feature type="transmembrane region" description="Helical" evidence="17">
    <location>
        <begin position="492"/>
        <end position="513"/>
    </location>
</feature>
<dbReference type="EMBL" id="SPLM01000002">
    <property type="protein sequence ID" value="TMW68604.1"/>
    <property type="molecule type" value="Genomic_DNA"/>
</dbReference>
<dbReference type="InterPro" id="IPR050814">
    <property type="entry name" value="Myo-inositol_Transporter"/>
</dbReference>
<feature type="transmembrane region" description="Helical" evidence="17">
    <location>
        <begin position="152"/>
        <end position="172"/>
    </location>
</feature>
<feature type="transmembrane region" description="Helical" evidence="17">
    <location>
        <begin position="243"/>
        <end position="264"/>
    </location>
</feature>
<comment type="catalytic activity">
    <reaction evidence="13">
        <text>D-fructose(out) = D-fructose(in)</text>
        <dbReference type="Rhea" id="RHEA:60372"/>
        <dbReference type="ChEBI" id="CHEBI:37721"/>
    </reaction>
    <physiologicalReaction direction="left-to-right" evidence="13">
        <dbReference type="Rhea" id="RHEA:60373"/>
    </physiologicalReaction>
</comment>
<evidence type="ECO:0000256" key="15">
    <source>
        <dbReference type="RuleBase" id="RU003346"/>
    </source>
</evidence>
<feature type="transmembrane region" description="Helical" evidence="17">
    <location>
        <begin position="519"/>
        <end position="541"/>
    </location>
</feature>
<dbReference type="PANTHER" id="PTHR48020:SF12">
    <property type="entry name" value="PROTON MYO-INOSITOL COTRANSPORTER"/>
    <property type="match status" value="1"/>
</dbReference>
<keyword evidence="7 17" id="KW-0472">Membrane</keyword>
<dbReference type="InterPro" id="IPR005829">
    <property type="entry name" value="Sugar_transporter_CS"/>
</dbReference>
<evidence type="ECO:0000256" key="12">
    <source>
        <dbReference type="ARBA" id="ARBA00044668"/>
    </source>
</evidence>
<feature type="transmembrane region" description="Helical" evidence="17">
    <location>
        <begin position="116"/>
        <end position="140"/>
    </location>
</feature>
<dbReference type="InterPro" id="IPR020846">
    <property type="entry name" value="MFS_dom"/>
</dbReference>
<evidence type="ECO:0000256" key="14">
    <source>
        <dbReference type="ARBA" id="ARBA00044780"/>
    </source>
</evidence>
<evidence type="ECO:0000256" key="16">
    <source>
        <dbReference type="SAM" id="MobiDB-lite"/>
    </source>
</evidence>
<organism evidence="19 20">
    <name type="scientific">Pythium oligandrum</name>
    <name type="common">Mycoparasitic fungus</name>
    <dbReference type="NCBI Taxonomy" id="41045"/>
    <lineage>
        <taxon>Eukaryota</taxon>
        <taxon>Sar</taxon>
        <taxon>Stramenopiles</taxon>
        <taxon>Oomycota</taxon>
        <taxon>Peronosporomycetes</taxon>
        <taxon>Pythiales</taxon>
        <taxon>Pythiaceae</taxon>
        <taxon>Pythium</taxon>
    </lineage>
</organism>
<evidence type="ECO:0000256" key="2">
    <source>
        <dbReference type="ARBA" id="ARBA00010992"/>
    </source>
</evidence>
<evidence type="ECO:0000256" key="11">
    <source>
        <dbReference type="ARBA" id="ARBA00044662"/>
    </source>
</evidence>
<feature type="domain" description="Major facilitator superfamily (MFS) profile" evidence="18">
    <location>
        <begin position="118"/>
        <end position="547"/>
    </location>
</feature>
<evidence type="ECO:0000313" key="20">
    <source>
        <dbReference type="Proteomes" id="UP000794436"/>
    </source>
</evidence>
<dbReference type="PANTHER" id="PTHR48020">
    <property type="entry name" value="PROTON MYO-INOSITOL COTRANSPORTER"/>
    <property type="match status" value="1"/>
</dbReference>
<evidence type="ECO:0000256" key="7">
    <source>
        <dbReference type="ARBA" id="ARBA00023136"/>
    </source>
</evidence>
<evidence type="ECO:0000256" key="17">
    <source>
        <dbReference type="SAM" id="Phobius"/>
    </source>
</evidence>
<proteinExistence type="inferred from homology"/>
<dbReference type="GO" id="GO:0022857">
    <property type="term" value="F:transmembrane transporter activity"/>
    <property type="evidence" value="ECO:0007669"/>
    <property type="project" value="InterPro"/>
</dbReference>
<comment type="similarity">
    <text evidence="2 15">Belongs to the major facilitator superfamily. Sugar transporter (TC 2.A.1.1) family.</text>
</comment>
<evidence type="ECO:0000259" key="18">
    <source>
        <dbReference type="PROSITE" id="PS50850"/>
    </source>
</evidence>
<dbReference type="Pfam" id="PF00083">
    <property type="entry name" value="Sugar_tr"/>
    <property type="match status" value="1"/>
</dbReference>
<comment type="caution">
    <text evidence="19">The sequence shown here is derived from an EMBL/GenBank/DDBJ whole genome shotgun (WGS) entry which is preliminary data.</text>
</comment>
<comment type="subunit">
    <text evidence="3">Homodimer.</text>
</comment>
<feature type="transmembrane region" description="Helical" evidence="17">
    <location>
        <begin position="424"/>
        <end position="446"/>
    </location>
</feature>
<feature type="region of interest" description="Disordered" evidence="16">
    <location>
        <begin position="1"/>
        <end position="26"/>
    </location>
</feature>
<comment type="catalytic activity">
    <reaction evidence="9">
        <text>D-glucose(out) = D-glucose(in)</text>
        <dbReference type="Rhea" id="RHEA:60376"/>
        <dbReference type="ChEBI" id="CHEBI:4167"/>
    </reaction>
    <physiologicalReaction direction="left-to-right" evidence="9">
        <dbReference type="Rhea" id="RHEA:60377"/>
    </physiologicalReaction>
</comment>
<keyword evidence="20" id="KW-1185">Reference proteome</keyword>
<feature type="transmembrane region" description="Helical" evidence="17">
    <location>
        <begin position="356"/>
        <end position="379"/>
    </location>
</feature>
<keyword evidence="4 15" id="KW-0813">Transport</keyword>
<comment type="subcellular location">
    <subcellularLocation>
        <location evidence="1">Membrane</location>
        <topology evidence="1">Multi-pass membrane protein</topology>
    </subcellularLocation>
</comment>
<evidence type="ECO:0000313" key="19">
    <source>
        <dbReference type="EMBL" id="TMW68604.1"/>
    </source>
</evidence>
<feature type="transmembrane region" description="Helical" evidence="17">
    <location>
        <begin position="458"/>
        <end position="480"/>
    </location>
</feature>
<comment type="catalytic activity">
    <reaction evidence="10">
        <text>D-xylose(out) = D-xylose(in)</text>
        <dbReference type="Rhea" id="RHEA:78427"/>
        <dbReference type="ChEBI" id="CHEBI:53455"/>
    </reaction>
    <physiologicalReaction direction="left-to-right" evidence="10">
        <dbReference type="Rhea" id="RHEA:78428"/>
    </physiologicalReaction>
</comment>
<dbReference type="PROSITE" id="PS50850">
    <property type="entry name" value="MFS"/>
    <property type="match status" value="1"/>
</dbReference>